<accession>A0A2T7A4X4</accession>
<feature type="region of interest" description="Disordered" evidence="2">
    <location>
        <begin position="165"/>
        <end position="214"/>
    </location>
</feature>
<keyword evidence="5" id="KW-1185">Reference proteome</keyword>
<gene>
    <name evidence="4" type="ORF">B9Z19DRAFT_1061554</name>
</gene>
<feature type="compositionally biased region" description="Polar residues" evidence="2">
    <location>
        <begin position="177"/>
        <end position="193"/>
    </location>
</feature>
<keyword evidence="1" id="KW-0863">Zinc-finger</keyword>
<feature type="compositionally biased region" description="Pro residues" evidence="2">
    <location>
        <begin position="196"/>
        <end position="205"/>
    </location>
</feature>
<dbReference type="Gene3D" id="3.30.160.60">
    <property type="entry name" value="Classic Zinc Finger"/>
    <property type="match status" value="1"/>
</dbReference>
<evidence type="ECO:0000313" key="5">
    <source>
        <dbReference type="Proteomes" id="UP000244722"/>
    </source>
</evidence>
<keyword evidence="1" id="KW-0862">Zinc</keyword>
<feature type="region of interest" description="Disordered" evidence="2">
    <location>
        <begin position="1"/>
        <end position="35"/>
    </location>
</feature>
<evidence type="ECO:0000313" key="4">
    <source>
        <dbReference type="EMBL" id="PUU82789.1"/>
    </source>
</evidence>
<name>A0A2T7A4X4_TUBBO</name>
<dbReference type="GO" id="GO:0008270">
    <property type="term" value="F:zinc ion binding"/>
    <property type="evidence" value="ECO:0007669"/>
    <property type="project" value="UniProtKB-KW"/>
</dbReference>
<evidence type="ECO:0000256" key="2">
    <source>
        <dbReference type="SAM" id="MobiDB-lite"/>
    </source>
</evidence>
<feature type="compositionally biased region" description="Polar residues" evidence="2">
    <location>
        <begin position="60"/>
        <end position="77"/>
    </location>
</feature>
<feature type="domain" description="C2H2-type" evidence="3">
    <location>
        <begin position="225"/>
        <end position="254"/>
    </location>
</feature>
<reference evidence="4 5" key="1">
    <citation type="submission" date="2017-04" db="EMBL/GenBank/DDBJ databases">
        <title>Draft genome sequence of Tuber borchii Vittad., a whitish edible truffle.</title>
        <authorList>
            <consortium name="DOE Joint Genome Institute"/>
            <person name="Murat C."/>
            <person name="Kuo A."/>
            <person name="Barry K.W."/>
            <person name="Clum A."/>
            <person name="Dockter R.B."/>
            <person name="Fauchery L."/>
            <person name="Iotti M."/>
            <person name="Kohler A."/>
            <person name="Labutti K."/>
            <person name="Lindquist E.A."/>
            <person name="Lipzen A."/>
            <person name="Ohm R.A."/>
            <person name="Wang M."/>
            <person name="Grigoriev I.V."/>
            <person name="Zambonelli A."/>
            <person name="Martin F.M."/>
        </authorList>
    </citation>
    <scope>NUCLEOTIDE SEQUENCE [LARGE SCALE GENOMIC DNA]</scope>
    <source>
        <strain evidence="4 5">Tbo3840</strain>
    </source>
</reference>
<dbReference type="PROSITE" id="PS50157">
    <property type="entry name" value="ZINC_FINGER_C2H2_2"/>
    <property type="match status" value="1"/>
</dbReference>
<organism evidence="4 5">
    <name type="scientific">Tuber borchii</name>
    <name type="common">White truffle</name>
    <dbReference type="NCBI Taxonomy" id="42251"/>
    <lineage>
        <taxon>Eukaryota</taxon>
        <taxon>Fungi</taxon>
        <taxon>Dikarya</taxon>
        <taxon>Ascomycota</taxon>
        <taxon>Pezizomycotina</taxon>
        <taxon>Pezizomycetes</taxon>
        <taxon>Pezizales</taxon>
        <taxon>Tuberaceae</taxon>
        <taxon>Tuber</taxon>
    </lineage>
</organism>
<protein>
    <recommendedName>
        <fullName evidence="3">C2H2-type domain-containing protein</fullName>
    </recommendedName>
</protein>
<feature type="compositionally biased region" description="Polar residues" evidence="2">
    <location>
        <begin position="10"/>
        <end position="35"/>
    </location>
</feature>
<sequence>MNKTPPPQTFSPSRGDQHNQGASQRQYHNSFSEQVVSPWRQGRCLDDHSDENAGFLSGFLLTQNTPPDNGSSSGSFGWTSPYSTADSYGSSNTSCSQDLGSIDPSLRDSYQIPLTGMPLVASPDGLVPTAFSPTLLHYPSGSAAQAAVQTTHLSDDYFAYNPNYSKYPVGREHQPANGPQDQESYPNLNTSNLVPALPPPAPPYQPTHHGEEGGTIADHPNPSPHKCHCGAAFGRQTDLERHQRTTRKHNGDQGGLPCPVKGCIFTTKFTRDQNFRTHCRRQHGMSVDEVNTYIREWKDRRPT</sequence>
<dbReference type="InterPro" id="IPR013087">
    <property type="entry name" value="Znf_C2H2_type"/>
</dbReference>
<evidence type="ECO:0000256" key="1">
    <source>
        <dbReference type="PROSITE-ProRule" id="PRU00042"/>
    </source>
</evidence>
<dbReference type="EMBL" id="NESQ01000022">
    <property type="protein sequence ID" value="PUU82789.1"/>
    <property type="molecule type" value="Genomic_DNA"/>
</dbReference>
<dbReference type="AlphaFoldDB" id="A0A2T7A4X4"/>
<keyword evidence="1" id="KW-0479">Metal-binding</keyword>
<evidence type="ECO:0000259" key="3">
    <source>
        <dbReference type="PROSITE" id="PS50157"/>
    </source>
</evidence>
<dbReference type="Proteomes" id="UP000244722">
    <property type="component" value="Unassembled WGS sequence"/>
</dbReference>
<feature type="region of interest" description="Disordered" evidence="2">
    <location>
        <begin position="57"/>
        <end position="77"/>
    </location>
</feature>
<dbReference type="OrthoDB" id="8922241at2759"/>
<comment type="caution">
    <text evidence="4">The sequence shown here is derived from an EMBL/GenBank/DDBJ whole genome shotgun (WGS) entry which is preliminary data.</text>
</comment>
<proteinExistence type="predicted"/>